<dbReference type="NCBIfam" id="NF004012">
    <property type="entry name" value="PRK05477.1-2"/>
    <property type="match status" value="1"/>
</dbReference>
<dbReference type="PANTHER" id="PTHR11659">
    <property type="entry name" value="GLUTAMYL-TRNA GLN AMIDOTRANSFERASE SUBUNIT B MITOCHONDRIAL AND PROKARYOTIC PET112-RELATED"/>
    <property type="match status" value="1"/>
</dbReference>
<dbReference type="InterPro" id="IPR017959">
    <property type="entry name" value="Asn/Gln-tRNA_amidoTrfase_suB/E"/>
</dbReference>
<comment type="caution">
    <text evidence="13">The sequence shown here is derived from an EMBL/GenBank/DDBJ whole genome shotgun (WGS) entry which is preliminary data.</text>
</comment>
<keyword evidence="3 10" id="KW-0436">Ligase</keyword>
<organism evidence="13 14">
    <name type="scientific">Candidatus Dojkabacteria bacterium</name>
    <dbReference type="NCBI Taxonomy" id="2099670"/>
    <lineage>
        <taxon>Bacteria</taxon>
        <taxon>Candidatus Dojkabacteria</taxon>
    </lineage>
</organism>
<keyword evidence="4 10" id="KW-0547">Nucleotide-binding</keyword>
<evidence type="ECO:0000313" key="14">
    <source>
        <dbReference type="Proteomes" id="UP000741282"/>
    </source>
</evidence>
<reference evidence="13" key="1">
    <citation type="submission" date="2020-04" db="EMBL/GenBank/DDBJ databases">
        <authorList>
            <person name="Zhang T."/>
        </authorList>
    </citation>
    <scope>NUCLEOTIDE SEQUENCE</scope>
    <source>
        <strain evidence="13">HKST-UBA17</strain>
    </source>
</reference>
<comment type="catalytic activity">
    <reaction evidence="9 10">
        <text>L-glutamyl-tRNA(Gln) + L-glutamine + ATP + H2O = L-glutaminyl-tRNA(Gln) + L-glutamate + ADP + phosphate + H(+)</text>
        <dbReference type="Rhea" id="RHEA:17521"/>
        <dbReference type="Rhea" id="RHEA-COMP:9681"/>
        <dbReference type="Rhea" id="RHEA-COMP:9684"/>
        <dbReference type="ChEBI" id="CHEBI:15377"/>
        <dbReference type="ChEBI" id="CHEBI:15378"/>
        <dbReference type="ChEBI" id="CHEBI:29985"/>
        <dbReference type="ChEBI" id="CHEBI:30616"/>
        <dbReference type="ChEBI" id="CHEBI:43474"/>
        <dbReference type="ChEBI" id="CHEBI:58359"/>
        <dbReference type="ChEBI" id="CHEBI:78520"/>
        <dbReference type="ChEBI" id="CHEBI:78521"/>
        <dbReference type="ChEBI" id="CHEBI:456216"/>
    </reaction>
</comment>
<dbReference type="InterPro" id="IPR014746">
    <property type="entry name" value="Gln_synth/guanido_kin_cat_dom"/>
</dbReference>
<evidence type="ECO:0000256" key="8">
    <source>
        <dbReference type="ARBA" id="ARBA00047380"/>
    </source>
</evidence>
<dbReference type="HAMAP" id="MF_00121">
    <property type="entry name" value="GatB"/>
    <property type="match status" value="1"/>
</dbReference>
<evidence type="ECO:0000259" key="12">
    <source>
        <dbReference type="SMART" id="SM00845"/>
    </source>
</evidence>
<dbReference type="FunFam" id="1.10.10.410:FF:000001">
    <property type="entry name" value="Aspartyl/glutamyl-tRNA(Asn/Gln) amidotransferase subunit B"/>
    <property type="match status" value="1"/>
</dbReference>
<evidence type="ECO:0000256" key="3">
    <source>
        <dbReference type="ARBA" id="ARBA00022598"/>
    </source>
</evidence>
<dbReference type="InterPro" id="IPR003789">
    <property type="entry name" value="Asn/Gln_tRNA_amidoTrase-B-like"/>
</dbReference>
<dbReference type="InterPro" id="IPR004413">
    <property type="entry name" value="GatB"/>
</dbReference>
<evidence type="ECO:0000256" key="4">
    <source>
        <dbReference type="ARBA" id="ARBA00022741"/>
    </source>
</evidence>
<evidence type="ECO:0000256" key="1">
    <source>
        <dbReference type="ARBA" id="ARBA00005306"/>
    </source>
</evidence>
<comment type="catalytic activity">
    <reaction evidence="8 10">
        <text>L-aspartyl-tRNA(Asn) + L-glutamine + ATP + H2O = L-asparaginyl-tRNA(Asn) + L-glutamate + ADP + phosphate + 2 H(+)</text>
        <dbReference type="Rhea" id="RHEA:14513"/>
        <dbReference type="Rhea" id="RHEA-COMP:9674"/>
        <dbReference type="Rhea" id="RHEA-COMP:9677"/>
        <dbReference type="ChEBI" id="CHEBI:15377"/>
        <dbReference type="ChEBI" id="CHEBI:15378"/>
        <dbReference type="ChEBI" id="CHEBI:29985"/>
        <dbReference type="ChEBI" id="CHEBI:30616"/>
        <dbReference type="ChEBI" id="CHEBI:43474"/>
        <dbReference type="ChEBI" id="CHEBI:58359"/>
        <dbReference type="ChEBI" id="CHEBI:78515"/>
        <dbReference type="ChEBI" id="CHEBI:78516"/>
        <dbReference type="ChEBI" id="CHEBI:456216"/>
    </reaction>
</comment>
<evidence type="ECO:0000256" key="10">
    <source>
        <dbReference type="HAMAP-Rule" id="MF_00121"/>
    </source>
</evidence>
<dbReference type="NCBIfam" id="TIGR00133">
    <property type="entry name" value="gatB"/>
    <property type="match status" value="1"/>
</dbReference>
<protein>
    <recommendedName>
        <fullName evidence="10">Aspartyl/glutamyl-tRNA(Asn/Gln) amidotransferase subunit B</fullName>
        <shortName evidence="10">Asp/Glu-ADT subunit B</shortName>
        <ecNumber evidence="10">6.3.5.-</ecNumber>
    </recommendedName>
</protein>
<feature type="compositionally biased region" description="Polar residues" evidence="11">
    <location>
        <begin position="253"/>
        <end position="263"/>
    </location>
</feature>
<feature type="region of interest" description="Disordered" evidence="11">
    <location>
        <begin position="248"/>
        <end position="269"/>
    </location>
</feature>
<dbReference type="PANTHER" id="PTHR11659:SF0">
    <property type="entry name" value="GLUTAMYL-TRNA(GLN) AMIDOTRANSFERASE SUBUNIT B, MITOCHONDRIAL"/>
    <property type="match status" value="1"/>
</dbReference>
<accession>A0A955KYD8</accession>
<dbReference type="InterPro" id="IPR017958">
    <property type="entry name" value="Gln-tRNA_amidoTrfase_suB_CS"/>
</dbReference>
<dbReference type="InterPro" id="IPR023168">
    <property type="entry name" value="GatB_Yqey_C_2"/>
</dbReference>
<dbReference type="SMART" id="SM00845">
    <property type="entry name" value="GatB_Yqey"/>
    <property type="match status" value="1"/>
</dbReference>
<dbReference type="EMBL" id="JAGQLN010000016">
    <property type="protein sequence ID" value="MCA9377086.1"/>
    <property type="molecule type" value="Genomic_DNA"/>
</dbReference>
<dbReference type="GO" id="GO:0070681">
    <property type="term" value="P:glutaminyl-tRNAGln biosynthesis via transamidation"/>
    <property type="evidence" value="ECO:0007669"/>
    <property type="project" value="TreeGrafter"/>
</dbReference>
<dbReference type="GO" id="GO:0005524">
    <property type="term" value="F:ATP binding"/>
    <property type="evidence" value="ECO:0007669"/>
    <property type="project" value="UniProtKB-KW"/>
</dbReference>
<proteinExistence type="inferred from homology"/>
<dbReference type="GO" id="GO:0050567">
    <property type="term" value="F:glutaminyl-tRNA synthase (glutamine-hydrolyzing) activity"/>
    <property type="evidence" value="ECO:0007669"/>
    <property type="project" value="UniProtKB-UniRule"/>
</dbReference>
<dbReference type="Pfam" id="PF02637">
    <property type="entry name" value="GatB_Yqey"/>
    <property type="match status" value="1"/>
</dbReference>
<evidence type="ECO:0000313" key="13">
    <source>
        <dbReference type="EMBL" id="MCA9377086.1"/>
    </source>
</evidence>
<dbReference type="InterPro" id="IPR018027">
    <property type="entry name" value="Asn/Gln_amidotransferase"/>
</dbReference>
<evidence type="ECO:0000256" key="2">
    <source>
        <dbReference type="ARBA" id="ARBA00011123"/>
    </source>
</evidence>
<evidence type="ECO:0000256" key="6">
    <source>
        <dbReference type="ARBA" id="ARBA00022917"/>
    </source>
</evidence>
<gene>
    <name evidence="10 13" type="primary">gatB</name>
    <name evidence="13" type="ORF">KC685_04160</name>
</gene>
<sequence length="445" mass="50552">MNKKYRPVIGLEIHVELNTKSKMFCQCPADYFGAKPNTHTCPVCLGMPGGLPVPNKTAIESTILLGKALNCKINNEFKFERKHYFYPDLAKGYQISQEDEPIAEHGIVPILINGKRKEFKIKRVHLEEDTGKLTHSGEETLIDFNRGGVPLVEIVTEPDFDDGEEVKVFLEELQVIVRYLGIANADMEKGDMRLEPNISVQIVEKLPELPSYKVEVKNINSFRFVKKTIEYEVERQIEILENGEVPKQETRGFDSSTNTTVSQRSKENAEDYRYLPEPDIPSFEYTDEEYDVICSAMPELPFDRMERYVDEFGVRSTDAFFLTRDKALSDFFDVCLSYLNEKKVFDGDTAQILANHIINKKVPINTDPEVVVSEIIDNAKPVETDKGLLDEAVTRVIEANPNAVDDFTSGKNPNSIMFLVGQVMKEMKGRADAQMVKEALNKRLS</sequence>
<dbReference type="NCBIfam" id="NF004014">
    <property type="entry name" value="PRK05477.1-4"/>
    <property type="match status" value="1"/>
</dbReference>
<dbReference type="AlphaFoldDB" id="A0A955KYD8"/>
<feature type="domain" description="Asn/Gln amidotransferase" evidence="12">
    <location>
        <begin position="330"/>
        <end position="444"/>
    </location>
</feature>
<reference evidence="13" key="2">
    <citation type="journal article" date="2021" name="Microbiome">
        <title>Successional dynamics and alternative stable states in a saline activated sludge microbial community over 9 years.</title>
        <authorList>
            <person name="Wang Y."/>
            <person name="Ye J."/>
            <person name="Ju F."/>
            <person name="Liu L."/>
            <person name="Boyd J.A."/>
            <person name="Deng Y."/>
            <person name="Parks D.H."/>
            <person name="Jiang X."/>
            <person name="Yin X."/>
            <person name="Woodcroft B.J."/>
            <person name="Tyson G.W."/>
            <person name="Hugenholtz P."/>
            <person name="Polz M.F."/>
            <person name="Zhang T."/>
        </authorList>
    </citation>
    <scope>NUCLEOTIDE SEQUENCE</scope>
    <source>
        <strain evidence="13">HKST-UBA17</strain>
    </source>
</reference>
<dbReference type="SUPFAM" id="SSF89095">
    <property type="entry name" value="GatB/YqeY motif"/>
    <property type="match status" value="1"/>
</dbReference>
<dbReference type="Pfam" id="PF02934">
    <property type="entry name" value="GatB_N"/>
    <property type="match status" value="1"/>
</dbReference>
<dbReference type="Gene3D" id="1.10.10.410">
    <property type="match status" value="1"/>
</dbReference>
<evidence type="ECO:0000256" key="5">
    <source>
        <dbReference type="ARBA" id="ARBA00022840"/>
    </source>
</evidence>
<keyword evidence="5 10" id="KW-0067">ATP-binding</keyword>
<dbReference type="InterPro" id="IPR006075">
    <property type="entry name" value="Asn/Gln-tRNA_Trfase_suB/E_cat"/>
</dbReference>
<comment type="similarity">
    <text evidence="1 10">Belongs to the GatB/GatE family. GatB subfamily.</text>
</comment>
<evidence type="ECO:0000256" key="9">
    <source>
        <dbReference type="ARBA" id="ARBA00047913"/>
    </source>
</evidence>
<dbReference type="PROSITE" id="PS01234">
    <property type="entry name" value="GATB"/>
    <property type="match status" value="1"/>
</dbReference>
<keyword evidence="6 10" id="KW-0648">Protein biosynthesis</keyword>
<evidence type="ECO:0000256" key="11">
    <source>
        <dbReference type="SAM" id="MobiDB-lite"/>
    </source>
</evidence>
<dbReference type="Proteomes" id="UP000741282">
    <property type="component" value="Unassembled WGS sequence"/>
</dbReference>
<comment type="subunit">
    <text evidence="2 10">Heterotrimer of A, B and C subunits.</text>
</comment>
<evidence type="ECO:0000256" key="7">
    <source>
        <dbReference type="ARBA" id="ARBA00024799"/>
    </source>
</evidence>
<dbReference type="GO" id="GO:0006412">
    <property type="term" value="P:translation"/>
    <property type="evidence" value="ECO:0007669"/>
    <property type="project" value="UniProtKB-UniRule"/>
</dbReference>
<dbReference type="SUPFAM" id="SSF55931">
    <property type="entry name" value="Glutamine synthetase/guanido kinase"/>
    <property type="match status" value="1"/>
</dbReference>
<dbReference type="EC" id="6.3.5.-" evidence="10"/>
<name>A0A955KYD8_9BACT</name>
<comment type="function">
    <text evidence="7 10">Allows the formation of correctly charged Asn-tRNA(Asn) or Gln-tRNA(Gln) through the transamidation of misacylated Asp-tRNA(Asn) or Glu-tRNA(Gln) in organisms which lack either or both of asparaginyl-tRNA or glutaminyl-tRNA synthetases. The reaction takes place in the presence of glutamine and ATP through an activated phospho-Asp-tRNA(Asn) or phospho-Glu-tRNA(Gln).</text>
</comment>